<dbReference type="Gene3D" id="3.40.50.1700">
    <property type="entry name" value="Glycoside hydrolase family 3 C-terminal domain"/>
    <property type="match status" value="1"/>
</dbReference>
<evidence type="ECO:0000259" key="4">
    <source>
        <dbReference type="Pfam" id="PF00933"/>
    </source>
</evidence>
<dbReference type="Pfam" id="PF00933">
    <property type="entry name" value="Glyco_hydro_3"/>
    <property type="match status" value="1"/>
</dbReference>
<dbReference type="STRING" id="1395513.P343_16785"/>
<keyword evidence="3" id="KW-0326">Glycosidase</keyword>
<proteinExistence type="inferred from homology"/>
<dbReference type="PANTHER" id="PTHR30480">
    <property type="entry name" value="BETA-HEXOSAMINIDASE-RELATED"/>
    <property type="match status" value="1"/>
</dbReference>
<comment type="caution">
    <text evidence="5">The sequence shown here is derived from an EMBL/GenBank/DDBJ whole genome shotgun (WGS) entry which is preliminary data.</text>
</comment>
<reference evidence="5 6" key="1">
    <citation type="journal article" date="2013" name="Genome Announc.">
        <title>Genome Sequence of Sporolactobacillus laevolacticus DSM442, an Efficient Polymer-Grade D-Lactate Producer from Agricultural Waste Cottonseed as a Nitrogen Source.</title>
        <authorList>
            <person name="Wang H."/>
            <person name="Wang L."/>
            <person name="Ju J."/>
            <person name="Yu B."/>
            <person name="Ma Y."/>
        </authorList>
    </citation>
    <scope>NUCLEOTIDE SEQUENCE [LARGE SCALE GENOMIC DNA]</scope>
    <source>
        <strain evidence="5 6">DSM 442</strain>
    </source>
</reference>
<dbReference type="GO" id="GO:0004553">
    <property type="term" value="F:hydrolase activity, hydrolyzing O-glycosyl compounds"/>
    <property type="evidence" value="ECO:0007669"/>
    <property type="project" value="InterPro"/>
</dbReference>
<sequence>MSCLIYCISSIKQRLFKKTLFNGVIPITFQNRDLIQNIGQLMVFGFYGKKMTPELKQFINKNKLGNIILFSRNMDDQLQIRQLTMELQGEAKRAGHKHPLLICTDQENGAVRRLGSGSTEFPGSMLIGATYSTANAFEISRMTAEELKSVGINWNLAPVVDVNNNPANPVICTRSFGEDPQVVAEMGEAFMRGMQSEGIVSTLKHFPGHGDTGVDSHLDLPVIPHNLERLESVELVPFRKCIKAGTDVIMSAHVYFPAIEKQYGLPATLSKAVLTGLLRERLHFQGVITTDCLEMKAIDDRFGTAQGAVMAFQAGADFAMVSHTFEKQKETLEAVTSALENGKIDTQSVRNSMERIDRLKDKYLDWGQALKKEVISVEKGEEHWTTAEKVYHEGITLLTNKQDLLPLSDRKNSKTLFLYSGMVFAAKVEDQKDQISVFESIVKSVHTESEVAKIEDPSFNVLLKNVISTTESYQAVVLLTVSITKGSSQIDLLTQLKKTCNCPIIVIAAKSPYDLRLLPQADGYICTYDFNPLSLKIAIRTLFGLDKVYGRLPISLNNT</sequence>
<dbReference type="InterPro" id="IPR001764">
    <property type="entry name" value="Glyco_hydro_3_N"/>
</dbReference>
<evidence type="ECO:0000256" key="3">
    <source>
        <dbReference type="ARBA" id="ARBA00023295"/>
    </source>
</evidence>
<dbReference type="GO" id="GO:0009254">
    <property type="term" value="P:peptidoglycan turnover"/>
    <property type="evidence" value="ECO:0007669"/>
    <property type="project" value="TreeGrafter"/>
</dbReference>
<accession>V6IU81</accession>
<dbReference type="Gene3D" id="3.20.20.300">
    <property type="entry name" value="Glycoside hydrolase, family 3, N-terminal domain"/>
    <property type="match status" value="1"/>
</dbReference>
<dbReference type="eggNOG" id="COG1472">
    <property type="taxonomic scope" value="Bacteria"/>
</dbReference>
<keyword evidence="6" id="KW-1185">Reference proteome</keyword>
<dbReference type="AlphaFoldDB" id="V6IU81"/>
<gene>
    <name evidence="5" type="ORF">P343_16785</name>
</gene>
<dbReference type="InterPro" id="IPR050226">
    <property type="entry name" value="NagZ_Beta-hexosaminidase"/>
</dbReference>
<comment type="similarity">
    <text evidence="1">Belongs to the glycosyl hydrolase 3 family.</text>
</comment>
<evidence type="ECO:0000313" key="6">
    <source>
        <dbReference type="Proteomes" id="UP000018296"/>
    </source>
</evidence>
<dbReference type="PATRIC" id="fig|1395513.3.peg.3407"/>
<dbReference type="PANTHER" id="PTHR30480:SF16">
    <property type="entry name" value="GLYCOSIDE HYDROLASE FAMILY 3 DOMAIN PROTEIN"/>
    <property type="match status" value="1"/>
</dbReference>
<evidence type="ECO:0000256" key="1">
    <source>
        <dbReference type="ARBA" id="ARBA00005336"/>
    </source>
</evidence>
<name>V6IU81_9BACL</name>
<evidence type="ECO:0000313" key="5">
    <source>
        <dbReference type="EMBL" id="EST10482.1"/>
    </source>
</evidence>
<dbReference type="SUPFAM" id="SSF51445">
    <property type="entry name" value="(Trans)glycosidases"/>
    <property type="match status" value="1"/>
</dbReference>
<evidence type="ECO:0000256" key="2">
    <source>
        <dbReference type="ARBA" id="ARBA00022801"/>
    </source>
</evidence>
<dbReference type="EMBL" id="AWTC01000022">
    <property type="protein sequence ID" value="EST10482.1"/>
    <property type="molecule type" value="Genomic_DNA"/>
</dbReference>
<organism evidence="5 6">
    <name type="scientific">Sporolactobacillus laevolacticus DSM 442</name>
    <dbReference type="NCBI Taxonomy" id="1395513"/>
    <lineage>
        <taxon>Bacteria</taxon>
        <taxon>Bacillati</taxon>
        <taxon>Bacillota</taxon>
        <taxon>Bacilli</taxon>
        <taxon>Bacillales</taxon>
        <taxon>Sporolactobacillaceae</taxon>
        <taxon>Sporolactobacillus</taxon>
    </lineage>
</organism>
<dbReference type="GO" id="GO:0005975">
    <property type="term" value="P:carbohydrate metabolic process"/>
    <property type="evidence" value="ECO:0007669"/>
    <property type="project" value="InterPro"/>
</dbReference>
<protein>
    <submittedName>
        <fullName evidence="5">Beta-N-acetylhexosaminidase</fullName>
    </submittedName>
</protein>
<dbReference type="NCBIfam" id="NF003740">
    <property type="entry name" value="PRK05337.1"/>
    <property type="match status" value="1"/>
</dbReference>
<dbReference type="InterPro" id="IPR036962">
    <property type="entry name" value="Glyco_hydro_3_N_sf"/>
</dbReference>
<keyword evidence="2" id="KW-0378">Hydrolase</keyword>
<dbReference type="Proteomes" id="UP000018296">
    <property type="component" value="Unassembled WGS sequence"/>
</dbReference>
<dbReference type="InterPro" id="IPR036881">
    <property type="entry name" value="Glyco_hydro_3_C_sf"/>
</dbReference>
<dbReference type="InterPro" id="IPR017853">
    <property type="entry name" value="GH"/>
</dbReference>
<feature type="domain" description="Glycoside hydrolase family 3 N-terminal" evidence="4">
    <location>
        <begin position="37"/>
        <end position="359"/>
    </location>
</feature>